<keyword evidence="7 8" id="KW-0456">Lyase</keyword>
<dbReference type="CDD" id="cd00331">
    <property type="entry name" value="IGPS"/>
    <property type="match status" value="1"/>
</dbReference>
<dbReference type="HAMAP" id="MF_00134_B">
    <property type="entry name" value="IGPS_B"/>
    <property type="match status" value="1"/>
</dbReference>
<dbReference type="EMBL" id="CP042909">
    <property type="protein sequence ID" value="QJA05868.1"/>
    <property type="molecule type" value="Genomic_DNA"/>
</dbReference>
<keyword evidence="11" id="KW-1185">Reference proteome</keyword>
<reference evidence="10 11" key="1">
    <citation type="submission" date="2019-08" db="EMBL/GenBank/DDBJ databases">
        <title>Complete genome sequence of Thermosulfurimonas marina SU872T, an anaerobic thermophilic chemolithoautotrophic bacterium isolated from a shallow marine hydrothermal vent.</title>
        <authorList>
            <person name="Allioux M."/>
            <person name="Jebbar M."/>
            <person name="Slobodkina G."/>
            <person name="Slobodkin A."/>
            <person name="Moalic Y."/>
            <person name="Frolova A."/>
            <person name="Shao Z."/>
            <person name="Alain K."/>
        </authorList>
    </citation>
    <scope>NUCLEOTIDE SEQUENCE [LARGE SCALE GENOMIC DNA]</scope>
    <source>
        <strain evidence="10 11">SU872</strain>
    </source>
</reference>
<evidence type="ECO:0000256" key="8">
    <source>
        <dbReference type="HAMAP-Rule" id="MF_00134"/>
    </source>
</evidence>
<keyword evidence="4 8" id="KW-0210">Decarboxylase</keyword>
<dbReference type="PANTHER" id="PTHR22854:SF2">
    <property type="entry name" value="INDOLE-3-GLYCEROL-PHOSPHATE SYNTHASE"/>
    <property type="match status" value="1"/>
</dbReference>
<evidence type="ECO:0000256" key="3">
    <source>
        <dbReference type="ARBA" id="ARBA00022605"/>
    </source>
</evidence>
<dbReference type="RefSeq" id="WP_168719223.1">
    <property type="nucleotide sequence ID" value="NZ_CP042909.1"/>
</dbReference>
<dbReference type="InterPro" id="IPR013785">
    <property type="entry name" value="Aldolase_TIM"/>
</dbReference>
<dbReference type="InterPro" id="IPR011060">
    <property type="entry name" value="RibuloseP-bd_barrel"/>
</dbReference>
<dbReference type="NCBIfam" id="NF001377">
    <property type="entry name" value="PRK00278.2-4"/>
    <property type="match status" value="1"/>
</dbReference>
<dbReference type="Proteomes" id="UP000501253">
    <property type="component" value="Chromosome"/>
</dbReference>
<keyword evidence="6 8" id="KW-0057">Aromatic amino acid biosynthesis</keyword>
<dbReference type="InterPro" id="IPR001468">
    <property type="entry name" value="Indole-3-GlycerolPSynthase_CS"/>
</dbReference>
<comment type="pathway">
    <text evidence="2 8">Amino-acid biosynthesis; L-tryptophan biosynthesis; L-tryptophan from chorismate: step 4/5.</text>
</comment>
<comment type="catalytic activity">
    <reaction evidence="1 8">
        <text>1-(2-carboxyphenylamino)-1-deoxy-D-ribulose 5-phosphate + H(+) = (1S,2R)-1-C-(indol-3-yl)glycerol 3-phosphate + CO2 + H2O</text>
        <dbReference type="Rhea" id="RHEA:23476"/>
        <dbReference type="ChEBI" id="CHEBI:15377"/>
        <dbReference type="ChEBI" id="CHEBI:15378"/>
        <dbReference type="ChEBI" id="CHEBI:16526"/>
        <dbReference type="ChEBI" id="CHEBI:58613"/>
        <dbReference type="ChEBI" id="CHEBI:58866"/>
        <dbReference type="EC" id="4.1.1.48"/>
    </reaction>
</comment>
<keyword evidence="3 8" id="KW-0028">Amino-acid biosynthesis</keyword>
<dbReference type="GO" id="GO:0004425">
    <property type="term" value="F:indole-3-glycerol-phosphate synthase activity"/>
    <property type="evidence" value="ECO:0007669"/>
    <property type="project" value="UniProtKB-UniRule"/>
</dbReference>
<dbReference type="Gene3D" id="3.20.20.70">
    <property type="entry name" value="Aldolase class I"/>
    <property type="match status" value="1"/>
</dbReference>
<dbReference type="KEGG" id="tmai:FVE67_03225"/>
<evidence type="ECO:0000313" key="10">
    <source>
        <dbReference type="EMBL" id="QJA05868.1"/>
    </source>
</evidence>
<comment type="similarity">
    <text evidence="8">Belongs to the TrpC family.</text>
</comment>
<dbReference type="PROSITE" id="PS00614">
    <property type="entry name" value="IGPS"/>
    <property type="match status" value="1"/>
</dbReference>
<evidence type="ECO:0000259" key="9">
    <source>
        <dbReference type="Pfam" id="PF00218"/>
    </source>
</evidence>
<accession>A0A6H1WRS2</accession>
<dbReference type="Pfam" id="PF00218">
    <property type="entry name" value="IGPS"/>
    <property type="match status" value="1"/>
</dbReference>
<dbReference type="EC" id="4.1.1.48" evidence="8"/>
<evidence type="ECO:0000256" key="7">
    <source>
        <dbReference type="ARBA" id="ARBA00023239"/>
    </source>
</evidence>
<protein>
    <recommendedName>
        <fullName evidence="8">Indole-3-glycerol phosphate synthase</fullName>
        <shortName evidence="8">IGPS</shortName>
        <ecNumber evidence="8">4.1.1.48</ecNumber>
    </recommendedName>
</protein>
<dbReference type="PANTHER" id="PTHR22854">
    <property type="entry name" value="TRYPTOPHAN BIOSYNTHESIS PROTEIN"/>
    <property type="match status" value="1"/>
</dbReference>
<feature type="domain" description="Indole-3-glycerol phosphate synthase" evidence="9">
    <location>
        <begin position="6"/>
        <end position="252"/>
    </location>
</feature>
<name>A0A6H1WRS2_9BACT</name>
<evidence type="ECO:0000256" key="6">
    <source>
        <dbReference type="ARBA" id="ARBA00023141"/>
    </source>
</evidence>
<dbReference type="FunFam" id="3.20.20.70:FF:000024">
    <property type="entry name" value="Indole-3-glycerol phosphate synthase"/>
    <property type="match status" value="1"/>
</dbReference>
<dbReference type="InterPro" id="IPR045186">
    <property type="entry name" value="Indole-3-glycerol_P_synth"/>
</dbReference>
<dbReference type="InterPro" id="IPR013798">
    <property type="entry name" value="Indole-3-glycerol_P_synth_dom"/>
</dbReference>
<dbReference type="GO" id="GO:0000162">
    <property type="term" value="P:L-tryptophan biosynthetic process"/>
    <property type="evidence" value="ECO:0007669"/>
    <property type="project" value="UniProtKB-UniRule"/>
</dbReference>
<organism evidence="10 11">
    <name type="scientific">Thermosulfurimonas marina</name>
    <dbReference type="NCBI Taxonomy" id="2047767"/>
    <lineage>
        <taxon>Bacteria</taxon>
        <taxon>Pseudomonadati</taxon>
        <taxon>Thermodesulfobacteriota</taxon>
        <taxon>Thermodesulfobacteria</taxon>
        <taxon>Thermodesulfobacteriales</taxon>
        <taxon>Thermodesulfobacteriaceae</taxon>
        <taxon>Thermosulfurimonas</taxon>
    </lineage>
</organism>
<evidence type="ECO:0000256" key="4">
    <source>
        <dbReference type="ARBA" id="ARBA00022793"/>
    </source>
</evidence>
<proteinExistence type="inferred from homology"/>
<evidence type="ECO:0000256" key="2">
    <source>
        <dbReference type="ARBA" id="ARBA00004696"/>
    </source>
</evidence>
<dbReference type="AlphaFoldDB" id="A0A6H1WRS2"/>
<evidence type="ECO:0000313" key="11">
    <source>
        <dbReference type="Proteomes" id="UP000501253"/>
    </source>
</evidence>
<sequence>MGGNFLERILEKKRQEVEARRRRGLFFRPFWEAPRRDLARVLERARPAIIAEIKRASPSKGLLAPEFDPLRLARAYQRGGAAALSVITDEPFFQGSLEYLAAVRAEVDLPLLRKDFILDPVQIEEARAFGADAVLLIVSALTVEDLRELLAYARRLSLSALVEVHDEEELETALWAGAQVIGINNRNLRTFEVSVETTLRLLPRIPPGRVVVSESGLSHPETLEPLARAGVAAFLIGEALVTAPDPEARLKAFTEHLAGLKGS</sequence>
<keyword evidence="5 8" id="KW-0822">Tryptophan biosynthesis</keyword>
<gene>
    <name evidence="8 10" type="primary">trpC</name>
    <name evidence="10" type="ORF">FVE67_03225</name>
</gene>
<dbReference type="GO" id="GO:0004640">
    <property type="term" value="F:phosphoribosylanthranilate isomerase activity"/>
    <property type="evidence" value="ECO:0007669"/>
    <property type="project" value="TreeGrafter"/>
</dbReference>
<evidence type="ECO:0000256" key="5">
    <source>
        <dbReference type="ARBA" id="ARBA00022822"/>
    </source>
</evidence>
<dbReference type="HAMAP" id="MF_00134_A">
    <property type="entry name" value="IGPS_A"/>
    <property type="match status" value="1"/>
</dbReference>
<evidence type="ECO:0000256" key="1">
    <source>
        <dbReference type="ARBA" id="ARBA00001633"/>
    </source>
</evidence>
<dbReference type="UniPathway" id="UPA00035">
    <property type="reaction ID" value="UER00043"/>
</dbReference>
<dbReference type="SUPFAM" id="SSF51366">
    <property type="entry name" value="Ribulose-phoshate binding barrel"/>
    <property type="match status" value="1"/>
</dbReference>